<evidence type="ECO:0000256" key="5">
    <source>
        <dbReference type="ARBA" id="ARBA00022989"/>
    </source>
</evidence>
<keyword evidence="6 7" id="KW-0472">Membrane</keyword>
<accession>A0ABY0P140</accession>
<evidence type="ECO:0000256" key="1">
    <source>
        <dbReference type="ARBA" id="ARBA00004162"/>
    </source>
</evidence>
<comment type="caution">
    <text evidence="11">The sequence shown here is derived from an EMBL/GenBank/DDBJ whole genome shotgun (WGS) entry which is preliminary data.</text>
</comment>
<dbReference type="InterPro" id="IPR025713">
    <property type="entry name" value="MotB-like_N_dom"/>
</dbReference>
<feature type="region of interest" description="Disordered" evidence="8">
    <location>
        <begin position="68"/>
        <end position="127"/>
    </location>
</feature>
<dbReference type="SUPFAM" id="SSF103088">
    <property type="entry name" value="OmpA-like"/>
    <property type="match status" value="1"/>
</dbReference>
<evidence type="ECO:0000259" key="10">
    <source>
        <dbReference type="PROSITE" id="PS51123"/>
    </source>
</evidence>
<evidence type="ECO:0000256" key="9">
    <source>
        <dbReference type="SAM" id="Phobius"/>
    </source>
</evidence>
<dbReference type="InterPro" id="IPR050330">
    <property type="entry name" value="Bact_OuterMem_StrucFunc"/>
</dbReference>
<organism evidence="11 12">
    <name type="scientific">Bosea robiniae</name>
    <dbReference type="NCBI Taxonomy" id="1036780"/>
    <lineage>
        <taxon>Bacteria</taxon>
        <taxon>Pseudomonadati</taxon>
        <taxon>Pseudomonadota</taxon>
        <taxon>Alphaproteobacteria</taxon>
        <taxon>Hyphomicrobiales</taxon>
        <taxon>Boseaceae</taxon>
        <taxon>Bosea</taxon>
    </lineage>
</organism>
<sequence>MTKPTQPTIIVKKVKKAAHAHHGGAWKIAYADFVTAMMAFFLLMWLISMTTQEQKIGLAEYFAPASVSPTTSGSGGVLMGSALDKSGNRPSVPRDAARGTSGQDDKARPTSSGRASDREASRPAADMQANYSAVASLRQALQKMPEISELSRNIVIEPTREGLNVSLVDEYGRSMFPEGSVRPYERTRLVLEALAPTLRRLPNQLSVAGHTSAARPGSVQATDSWALTAGRALAVREILSGAGLPSTRFASVVGHADTEPLFIDDAYSPSNRRVTITLLNAEPPLPPGTFP</sequence>
<name>A0ABY0P140_9HYPH</name>
<dbReference type="RefSeq" id="WP_091857494.1">
    <property type="nucleotide sequence ID" value="NZ_FNBZ01000004.1"/>
</dbReference>
<protein>
    <submittedName>
        <fullName evidence="11">Chemotaxis protein MotB</fullName>
    </submittedName>
</protein>
<gene>
    <name evidence="11" type="ORF">SAMN05421844_104411</name>
</gene>
<reference evidence="11 12" key="1">
    <citation type="submission" date="2016-10" db="EMBL/GenBank/DDBJ databases">
        <authorList>
            <person name="Varghese N."/>
            <person name="Submissions S."/>
        </authorList>
    </citation>
    <scope>NUCLEOTIDE SEQUENCE [LARGE SCALE GENOMIC DNA]</scope>
    <source>
        <strain evidence="11 12">DSM 26672</strain>
    </source>
</reference>
<evidence type="ECO:0000313" key="12">
    <source>
        <dbReference type="Proteomes" id="UP000199468"/>
    </source>
</evidence>
<feature type="domain" description="OmpA-like" evidence="10">
    <location>
        <begin position="163"/>
        <end position="282"/>
    </location>
</feature>
<comment type="similarity">
    <text evidence="2">Belongs to the MotB family.</text>
</comment>
<evidence type="ECO:0000256" key="7">
    <source>
        <dbReference type="PROSITE-ProRule" id="PRU00473"/>
    </source>
</evidence>
<evidence type="ECO:0000256" key="3">
    <source>
        <dbReference type="ARBA" id="ARBA00022475"/>
    </source>
</evidence>
<dbReference type="Pfam" id="PF13677">
    <property type="entry name" value="MotB_plug"/>
    <property type="match status" value="1"/>
</dbReference>
<dbReference type="PANTHER" id="PTHR30329">
    <property type="entry name" value="STATOR ELEMENT OF FLAGELLAR MOTOR COMPLEX"/>
    <property type="match status" value="1"/>
</dbReference>
<proteinExistence type="inferred from homology"/>
<keyword evidence="12" id="KW-1185">Reference proteome</keyword>
<evidence type="ECO:0000313" key="11">
    <source>
        <dbReference type="EMBL" id="SDG58353.1"/>
    </source>
</evidence>
<evidence type="ECO:0000256" key="8">
    <source>
        <dbReference type="SAM" id="MobiDB-lite"/>
    </source>
</evidence>
<keyword evidence="4 9" id="KW-0812">Transmembrane</keyword>
<evidence type="ECO:0000256" key="6">
    <source>
        <dbReference type="ARBA" id="ARBA00023136"/>
    </source>
</evidence>
<dbReference type="PROSITE" id="PS51123">
    <property type="entry name" value="OMPA_2"/>
    <property type="match status" value="1"/>
</dbReference>
<comment type="subcellular location">
    <subcellularLocation>
        <location evidence="1">Cell membrane</location>
        <topology evidence="1">Single-pass membrane protein</topology>
    </subcellularLocation>
</comment>
<dbReference type="EMBL" id="FNBZ01000004">
    <property type="protein sequence ID" value="SDG58353.1"/>
    <property type="molecule type" value="Genomic_DNA"/>
</dbReference>
<feature type="transmembrane region" description="Helical" evidence="9">
    <location>
        <begin position="28"/>
        <end position="47"/>
    </location>
</feature>
<dbReference type="Pfam" id="PF00691">
    <property type="entry name" value="OmpA"/>
    <property type="match status" value="1"/>
</dbReference>
<evidence type="ECO:0000256" key="2">
    <source>
        <dbReference type="ARBA" id="ARBA00008914"/>
    </source>
</evidence>
<keyword evidence="3" id="KW-1003">Cell membrane</keyword>
<dbReference type="InterPro" id="IPR036737">
    <property type="entry name" value="OmpA-like_sf"/>
</dbReference>
<dbReference type="Proteomes" id="UP000199468">
    <property type="component" value="Unassembled WGS sequence"/>
</dbReference>
<keyword evidence="5 9" id="KW-1133">Transmembrane helix</keyword>
<dbReference type="InterPro" id="IPR006665">
    <property type="entry name" value="OmpA-like"/>
</dbReference>
<dbReference type="PANTHER" id="PTHR30329:SF21">
    <property type="entry name" value="LIPOPROTEIN YIAD-RELATED"/>
    <property type="match status" value="1"/>
</dbReference>
<dbReference type="Gene3D" id="3.30.1330.60">
    <property type="entry name" value="OmpA-like domain"/>
    <property type="match status" value="1"/>
</dbReference>
<dbReference type="CDD" id="cd07185">
    <property type="entry name" value="OmpA_C-like"/>
    <property type="match status" value="1"/>
</dbReference>
<evidence type="ECO:0000256" key="4">
    <source>
        <dbReference type="ARBA" id="ARBA00022692"/>
    </source>
</evidence>